<evidence type="ECO:0000256" key="3">
    <source>
        <dbReference type="ARBA" id="ARBA00023237"/>
    </source>
</evidence>
<keyword evidence="7" id="KW-1185">Reference proteome</keyword>
<keyword evidence="5" id="KW-0732">Signal</keyword>
<gene>
    <name evidence="6" type="ORF">RM533_03835</name>
</gene>
<evidence type="ECO:0000256" key="4">
    <source>
        <dbReference type="SAM" id="MobiDB-lite"/>
    </source>
</evidence>
<accession>A0ABU2ZG27</accession>
<feature type="chain" id="PRO_5046117998" evidence="5">
    <location>
        <begin position="30"/>
        <end position="873"/>
    </location>
</feature>
<sequence length="873" mass="91428">MAGTRNKTGLDLLAGVTGCLLFCAAPALRAESGDDSNTAANVDDVPDNSAAQEIIVTAQRLRGSVDVPQPPIAVLNEDEIAGYGAGSIADLVEAIAPLTGSGSGRGGGRPVFLLNGQRISGFRELRNLPPEAIARVEVLPEEVALRFGFPATQRVVNFILKDNYSAITAEANAGVPWQGGYATSQIEANVLRIDGPARVTFGIEASDSSGLTEAERGVSSIDPLAVAGDVDAAAYRSLVADTSSLQLDAGWSTGLGDEGGDGTLSLTGAITRSASLRLNLNGPSRSPPMTLTDVRNAGLFRSFDLPPAGFSLRTTASKSVGFELGAAMTRRLGDWDLAGTASWVHAKASTTSTGNAGSAGLPVAAPLGAVSMELDAAQLQAAGSGTPLPANRAFSNTEAAAALVTLTGRPADLPAGEVTMVVKAGYDWNDIASRTIVSPAMSRVLGREADAADTAADTGADTGAALVRGDTSFGVTLGVPLTSRRRAFLEPVGDISLDLSAAVQHLSDFGLLTTASAGVNWGVTPRLAFSSSFTHREAAPTLAQLGAPRLVTAGATVYDYAAQATVLVDVVTGGNPDLAQERQDDWKFAVNYDLPVFDRSRVIVELFDETSRNVSTGFPVLTAAVEAAFGDRVIRDDEGQLLAVDRRPVTFAKQQGRRLRYGVSLSDPISHPSSRQPDARQPSARQPGARQPGGAGEGHRGGRTGTPSGERGGRWTFGLYHTIRFVQDVLVATDGPLLNLLDGDAIADDPVARHAFDLEGGLFHKGFGLRLSANYLGRSSIEGQSGAVADGGGLTFDPILLLDARLFVDLGQQRRLTDRWSLLRNSRVAIRIDNVFAAQQRVTDADGQVPLVYRPDFANPAGRFIEVELRKQF</sequence>
<dbReference type="RefSeq" id="WP_311339884.1">
    <property type="nucleotide sequence ID" value="NZ_JAVRHS010000002.1"/>
</dbReference>
<keyword evidence="3" id="KW-0998">Cell outer membrane</keyword>
<dbReference type="Gene3D" id="2.40.170.20">
    <property type="entry name" value="TonB-dependent receptor, beta-barrel domain"/>
    <property type="match status" value="1"/>
</dbReference>
<comment type="subcellular location">
    <subcellularLocation>
        <location evidence="1">Cell outer membrane</location>
    </subcellularLocation>
</comment>
<feature type="signal peptide" evidence="5">
    <location>
        <begin position="1"/>
        <end position="29"/>
    </location>
</feature>
<dbReference type="InterPro" id="IPR037066">
    <property type="entry name" value="Plug_dom_sf"/>
</dbReference>
<dbReference type="PANTHER" id="PTHR47234:SF3">
    <property type="entry name" value="SECRETIN_TONB SHORT N-TERMINAL DOMAIN-CONTAINING PROTEIN"/>
    <property type="match status" value="1"/>
</dbReference>
<dbReference type="Gene3D" id="2.170.130.10">
    <property type="entry name" value="TonB-dependent receptor, plug domain"/>
    <property type="match status" value="1"/>
</dbReference>
<evidence type="ECO:0000256" key="1">
    <source>
        <dbReference type="ARBA" id="ARBA00004442"/>
    </source>
</evidence>
<dbReference type="EMBL" id="JAVRHS010000002">
    <property type="protein sequence ID" value="MDT0575311.1"/>
    <property type="molecule type" value="Genomic_DNA"/>
</dbReference>
<reference evidence="6 7" key="1">
    <citation type="submission" date="2023-09" db="EMBL/GenBank/DDBJ databases">
        <authorList>
            <person name="Rey-Velasco X."/>
        </authorList>
    </citation>
    <scope>NUCLEOTIDE SEQUENCE [LARGE SCALE GENOMIC DNA]</scope>
    <source>
        <strain evidence="6 7">F390</strain>
    </source>
</reference>
<keyword evidence="2" id="KW-0472">Membrane</keyword>
<dbReference type="Proteomes" id="UP001259803">
    <property type="component" value="Unassembled WGS sequence"/>
</dbReference>
<dbReference type="SUPFAM" id="SSF56935">
    <property type="entry name" value="Porins"/>
    <property type="match status" value="1"/>
</dbReference>
<evidence type="ECO:0000313" key="7">
    <source>
        <dbReference type="Proteomes" id="UP001259803"/>
    </source>
</evidence>
<evidence type="ECO:0000256" key="5">
    <source>
        <dbReference type="SAM" id="SignalP"/>
    </source>
</evidence>
<organism evidence="6 7">
    <name type="scientific">Croceicoccus esteveae</name>
    <dbReference type="NCBI Taxonomy" id="3075597"/>
    <lineage>
        <taxon>Bacteria</taxon>
        <taxon>Pseudomonadati</taxon>
        <taxon>Pseudomonadota</taxon>
        <taxon>Alphaproteobacteria</taxon>
        <taxon>Sphingomonadales</taxon>
        <taxon>Erythrobacteraceae</taxon>
        <taxon>Croceicoccus</taxon>
    </lineage>
</organism>
<dbReference type="InterPro" id="IPR036942">
    <property type="entry name" value="Beta-barrel_TonB_sf"/>
</dbReference>
<protein>
    <submittedName>
        <fullName evidence="6">TonB-dependent receptor</fullName>
    </submittedName>
</protein>
<keyword evidence="6" id="KW-0675">Receptor</keyword>
<feature type="region of interest" description="Disordered" evidence="4">
    <location>
        <begin position="662"/>
        <end position="713"/>
    </location>
</feature>
<comment type="caution">
    <text evidence="6">The sequence shown here is derived from an EMBL/GenBank/DDBJ whole genome shotgun (WGS) entry which is preliminary data.</text>
</comment>
<dbReference type="PANTHER" id="PTHR47234">
    <property type="match status" value="1"/>
</dbReference>
<name>A0ABU2ZG27_9SPHN</name>
<proteinExistence type="predicted"/>
<evidence type="ECO:0000256" key="2">
    <source>
        <dbReference type="ARBA" id="ARBA00023136"/>
    </source>
</evidence>
<evidence type="ECO:0000313" key="6">
    <source>
        <dbReference type="EMBL" id="MDT0575311.1"/>
    </source>
</evidence>